<dbReference type="AlphaFoldDB" id="A0AAD9KVA5"/>
<evidence type="ECO:0000313" key="3">
    <source>
        <dbReference type="Proteomes" id="UP001209878"/>
    </source>
</evidence>
<gene>
    <name evidence="2" type="ORF">NP493_570g03006</name>
</gene>
<accession>A0AAD9KVA5</accession>
<sequence length="118" mass="13552">MMNVTQCYRDNQWRSYQTVVVKVKPTLLLLLMLSLMYVVRCLCVVLVWPVGPVTSDAPATGCLLCLQCIVGNIPKQMLRFITGVSSETIRVHIIYLRQTVMLKVKFKLTINNNIRKKH</sequence>
<feature type="transmembrane region" description="Helical" evidence="1">
    <location>
        <begin position="27"/>
        <end position="51"/>
    </location>
</feature>
<dbReference type="Proteomes" id="UP001209878">
    <property type="component" value="Unassembled WGS sequence"/>
</dbReference>
<keyword evidence="1" id="KW-0812">Transmembrane</keyword>
<reference evidence="2" key="1">
    <citation type="journal article" date="2023" name="Mol. Biol. Evol.">
        <title>Third-Generation Sequencing Reveals the Adaptive Role of the Epigenome in Three Deep-Sea Polychaetes.</title>
        <authorList>
            <person name="Perez M."/>
            <person name="Aroh O."/>
            <person name="Sun Y."/>
            <person name="Lan Y."/>
            <person name="Juniper S.K."/>
            <person name="Young C.R."/>
            <person name="Angers B."/>
            <person name="Qian P.Y."/>
        </authorList>
    </citation>
    <scope>NUCLEOTIDE SEQUENCE</scope>
    <source>
        <strain evidence="2">R07B-5</strain>
    </source>
</reference>
<evidence type="ECO:0000313" key="2">
    <source>
        <dbReference type="EMBL" id="KAK2177962.1"/>
    </source>
</evidence>
<keyword evidence="1" id="KW-0472">Membrane</keyword>
<proteinExistence type="predicted"/>
<keyword evidence="1" id="KW-1133">Transmembrane helix</keyword>
<protein>
    <submittedName>
        <fullName evidence="2">Uncharacterized protein</fullName>
    </submittedName>
</protein>
<organism evidence="2 3">
    <name type="scientific">Ridgeia piscesae</name>
    <name type="common">Tubeworm</name>
    <dbReference type="NCBI Taxonomy" id="27915"/>
    <lineage>
        <taxon>Eukaryota</taxon>
        <taxon>Metazoa</taxon>
        <taxon>Spiralia</taxon>
        <taxon>Lophotrochozoa</taxon>
        <taxon>Annelida</taxon>
        <taxon>Polychaeta</taxon>
        <taxon>Sedentaria</taxon>
        <taxon>Canalipalpata</taxon>
        <taxon>Sabellida</taxon>
        <taxon>Siboglinidae</taxon>
        <taxon>Ridgeia</taxon>
    </lineage>
</organism>
<comment type="caution">
    <text evidence="2">The sequence shown here is derived from an EMBL/GenBank/DDBJ whole genome shotgun (WGS) entry which is preliminary data.</text>
</comment>
<keyword evidence="3" id="KW-1185">Reference proteome</keyword>
<evidence type="ECO:0000256" key="1">
    <source>
        <dbReference type="SAM" id="Phobius"/>
    </source>
</evidence>
<name>A0AAD9KVA5_RIDPI</name>
<dbReference type="EMBL" id="JAODUO010000569">
    <property type="protein sequence ID" value="KAK2177962.1"/>
    <property type="molecule type" value="Genomic_DNA"/>
</dbReference>